<feature type="domain" description="TATA-binding protein interacting (TIP20)" evidence="6">
    <location>
        <begin position="1336"/>
        <end position="1484"/>
    </location>
</feature>
<dbReference type="Proteomes" id="UP000274922">
    <property type="component" value="Unassembled WGS sequence"/>
</dbReference>
<feature type="compositionally biased region" description="Low complexity" evidence="5">
    <location>
        <begin position="1273"/>
        <end position="1282"/>
    </location>
</feature>
<dbReference type="InterPro" id="IPR013932">
    <property type="entry name" value="TATA-bd_TIP120"/>
</dbReference>
<evidence type="ECO:0000256" key="4">
    <source>
        <dbReference type="PROSITE-ProRule" id="PRU00103"/>
    </source>
</evidence>
<keyword evidence="8" id="KW-1185">Reference proteome</keyword>
<accession>A0A4P9X589</accession>
<evidence type="ECO:0000313" key="8">
    <source>
        <dbReference type="Proteomes" id="UP000274922"/>
    </source>
</evidence>
<evidence type="ECO:0000256" key="2">
    <source>
        <dbReference type="ARBA" id="ARBA00022737"/>
    </source>
</evidence>
<feature type="region of interest" description="Disordered" evidence="5">
    <location>
        <begin position="402"/>
        <end position="454"/>
    </location>
</feature>
<dbReference type="STRING" id="1555241.A0A4P9X589"/>
<feature type="compositionally biased region" description="Basic and acidic residues" evidence="5">
    <location>
        <begin position="322"/>
        <end position="337"/>
    </location>
</feature>
<feature type="region of interest" description="Disordered" evidence="5">
    <location>
        <begin position="471"/>
        <end position="495"/>
    </location>
</feature>
<dbReference type="InterPro" id="IPR039852">
    <property type="entry name" value="CAND1/CAND2"/>
</dbReference>
<dbReference type="InterPro" id="IPR021133">
    <property type="entry name" value="HEAT_type_2"/>
</dbReference>
<feature type="region of interest" description="Disordered" evidence="5">
    <location>
        <begin position="320"/>
        <end position="351"/>
    </location>
</feature>
<evidence type="ECO:0000256" key="5">
    <source>
        <dbReference type="SAM" id="MobiDB-lite"/>
    </source>
</evidence>
<dbReference type="Pfam" id="PF25782">
    <property type="entry name" value="TPR_CAND1"/>
    <property type="match status" value="1"/>
</dbReference>
<feature type="compositionally biased region" description="Acidic residues" evidence="5">
    <location>
        <begin position="402"/>
        <end position="411"/>
    </location>
</feature>
<name>A0A4P9X589_9FUNG</name>
<feature type="region of interest" description="Disordered" evidence="5">
    <location>
        <begin position="179"/>
        <end position="198"/>
    </location>
</feature>
<evidence type="ECO:0000256" key="1">
    <source>
        <dbReference type="ARBA" id="ARBA00007657"/>
    </source>
</evidence>
<keyword evidence="3" id="KW-0833">Ubl conjugation pathway</keyword>
<proteinExistence type="inferred from homology"/>
<evidence type="ECO:0000313" key="7">
    <source>
        <dbReference type="EMBL" id="RKP00297.1"/>
    </source>
</evidence>
<dbReference type="GO" id="GO:0010265">
    <property type="term" value="P:SCF complex assembly"/>
    <property type="evidence" value="ECO:0007669"/>
    <property type="project" value="InterPro"/>
</dbReference>
<evidence type="ECO:0000256" key="3">
    <source>
        <dbReference type="ARBA" id="ARBA00022786"/>
    </source>
</evidence>
<feature type="compositionally biased region" description="Acidic residues" evidence="5">
    <location>
        <begin position="427"/>
        <end position="452"/>
    </location>
</feature>
<reference evidence="8" key="1">
    <citation type="journal article" date="2018" name="Nat. Microbiol.">
        <title>Leveraging single-cell genomics to expand the fungal tree of life.</title>
        <authorList>
            <person name="Ahrendt S.R."/>
            <person name="Quandt C.A."/>
            <person name="Ciobanu D."/>
            <person name="Clum A."/>
            <person name="Salamov A."/>
            <person name="Andreopoulos B."/>
            <person name="Cheng J.F."/>
            <person name="Woyke T."/>
            <person name="Pelin A."/>
            <person name="Henrissat B."/>
            <person name="Reynolds N.K."/>
            <person name="Benny G.L."/>
            <person name="Smith M.E."/>
            <person name="James T.Y."/>
            <person name="Grigoriev I.V."/>
        </authorList>
    </citation>
    <scope>NUCLEOTIDE SEQUENCE [LARGE SCALE GENOMIC DNA]</scope>
    <source>
        <strain evidence="8">ATCC 52028</strain>
    </source>
</reference>
<dbReference type="InterPro" id="IPR016024">
    <property type="entry name" value="ARM-type_fold"/>
</dbReference>
<feature type="region of interest" description="Disordered" evidence="5">
    <location>
        <begin position="1273"/>
        <end position="1298"/>
    </location>
</feature>
<gene>
    <name evidence="7" type="ORF">CXG81DRAFT_26986</name>
</gene>
<dbReference type="SUPFAM" id="SSF48371">
    <property type="entry name" value="ARM repeat"/>
    <property type="match status" value="1"/>
</dbReference>
<evidence type="ECO:0000259" key="6">
    <source>
        <dbReference type="Pfam" id="PF08623"/>
    </source>
</evidence>
<dbReference type="InterPro" id="IPR011989">
    <property type="entry name" value="ARM-like"/>
</dbReference>
<feature type="compositionally biased region" description="Low complexity" evidence="5">
    <location>
        <begin position="482"/>
        <end position="492"/>
    </location>
</feature>
<comment type="similarity">
    <text evidence="1">Belongs to the CAND family.</text>
</comment>
<dbReference type="Pfam" id="PF08623">
    <property type="entry name" value="TIP120"/>
    <property type="match status" value="1"/>
</dbReference>
<dbReference type="PROSITE" id="PS50077">
    <property type="entry name" value="HEAT_REPEAT"/>
    <property type="match status" value="1"/>
</dbReference>
<sequence length="1587" mass="170029">MALTDLSELLKQAAPTAPTASAAAATQRGVLHDGIGSRAQTRWSTAQAPRLDAPTQAAVVQALLRMLDDRNGEVQNMAVKCLPPLLHVVAPLHVATCVEHIARMLTQGERAETRDLAAIALKTIFMDLSPTHADMVGIMAHLARTLAAQLAESSQHVQLDVLDILRDVLLRFGPSFGPRTRPQHHRSAREGVDADVPDAGGDVEALESTLQPSLYALLSDARAAVRKRACLALAALAHLMPPAAFQAFVTLLVSELMAARPATESTRARVATLLQMVAALVRAPATRARLSPWIAQMVPTITALAAGTVKTGGAADNDDDVAVFKKETDHNRRGHDGDDGEDDEDDEDDAQKTDELREAALQCLHALVSAYPHTMAAFTPSILTTAFACLRYDPNYALSDTDDAELNETGDGDAVMHDAQDDRSEAESADDEDDEDDDMMDDDEDDDVDDDDQSWKVRRAAAKLLTVLIEHPSSTLPPSPPAAAGTSPSSPANHMSSADWRRLLAVLMARITEREESVRLDVLTTLSQWIRAVTAMQADLRTAKQEPATDDASMPYRHLLVRTPRLVAALVKQIQLRRGFTFQHARRNVATRQQTFRLLRQLLVATASDPTAFGPAQMTLVLIPISQSLAVLNNARGAAFARSDQTSSVLKIGVLAFIASLIAARPSLAAESADTLAPLVLQAAKDGFYRLAAQAFDVLAQLVRLMAAQAAPPARTVGLIRDCFAYAIRKIQSTDVDLDVKQTAIQCIASICANAVPVPGPAAVLSGHADADLSGTIAAGAAADPGAGRLTRGDYETVAVPTLLQKLAEDDLTRLSALQAVTTIAESPLWHDAPDAPVSLTAQLAPLMQVLCPLLRKNSHPLRLEVLRAVSVLLTSYAAHMGPLVPSLTQELKRYLADPDMVLMPAVLETLATLCRSPTLFPQAEEAFLRDIAPALVQVIFDRTALLGTPQARPPLRHMVEALAAYPASTAFLLDQMLWPIVDVTVPDSALLARAAQAFPIAAELNAILLSHIKSNSAPLTRIYHAFLAHVDGDGPSREPAASATVPAETSVPESAAAVSDASRASLWMSILVLGEVGRRMPLFGVFPDVARLVQRVMAADPAALPKAKNLAEEEVRGAAAVTLGKLALGDPTTLMDTILSGLRSTHVAQQHLMLVALREVVSHLRLLDPAFLAVFPPQLWQVLSALVFETAGRAQALHDAHAAQTASMAPMGKPETLVEDTNLALISQCMGMVVVLNPDTFLADVDQLTASPQPLVRAAMLHTLRFAFTAPAPATPETTPARSESTAPETTAPESSERLSHTLLAALMRLQDDALVVRVAAMTTFQAVLHARPSLVLRHLPTLLPLLYAHVPVREDLVRVVEMGPFKHKVDQGLELRKLAYETLLRLLDPPALHRLDLDRFLVVAQQGLADPANELKVLTHLIIERAAAANAAVTRHHLDAFVPALETTLSMTAKSNAVKQEVERLDELLASTLRLALSLERSLLLTPPPAGAVAGGEISLGGSLSGSMGASLATPSRLERDPFCGLGADEPETEEALDPGVAPAFRAFMESVHHPQYRLAALVATVERDLRLQGRMIVQPAQGRV</sequence>
<dbReference type="Gene3D" id="1.25.10.10">
    <property type="entry name" value="Leucine-rich Repeat Variant"/>
    <property type="match status" value="1"/>
</dbReference>
<feature type="compositionally biased region" description="Acidic residues" evidence="5">
    <location>
        <begin position="338"/>
        <end position="349"/>
    </location>
</feature>
<feature type="compositionally biased region" description="Polar residues" evidence="5">
    <location>
        <begin position="1283"/>
        <end position="1295"/>
    </location>
</feature>
<feature type="compositionally biased region" description="Basic and acidic residues" evidence="5">
    <location>
        <begin position="414"/>
        <end position="426"/>
    </location>
</feature>
<dbReference type="EMBL" id="ML014224">
    <property type="protein sequence ID" value="RKP00297.1"/>
    <property type="molecule type" value="Genomic_DNA"/>
</dbReference>
<dbReference type="OrthoDB" id="6260732at2759"/>
<dbReference type="PANTHER" id="PTHR12696">
    <property type="entry name" value="TIP120"/>
    <property type="match status" value="1"/>
</dbReference>
<keyword evidence="2" id="KW-0677">Repeat</keyword>
<organism evidence="7 8">
    <name type="scientific">Caulochytrium protostelioides</name>
    <dbReference type="NCBI Taxonomy" id="1555241"/>
    <lineage>
        <taxon>Eukaryota</taxon>
        <taxon>Fungi</taxon>
        <taxon>Fungi incertae sedis</taxon>
        <taxon>Chytridiomycota</taxon>
        <taxon>Chytridiomycota incertae sedis</taxon>
        <taxon>Chytridiomycetes</taxon>
        <taxon>Caulochytriales</taxon>
        <taxon>Caulochytriaceae</taxon>
        <taxon>Caulochytrium</taxon>
    </lineage>
</organism>
<feature type="repeat" description="HEAT" evidence="4">
    <location>
        <begin position="210"/>
        <end position="248"/>
    </location>
</feature>
<protein>
    <recommendedName>
        <fullName evidence="6">TATA-binding protein interacting (TIP20) domain-containing protein</fullName>
    </recommendedName>
</protein>